<dbReference type="Gene3D" id="3.40.50.10320">
    <property type="entry name" value="LmbE-like"/>
    <property type="match status" value="1"/>
</dbReference>
<dbReference type="InterPro" id="IPR003737">
    <property type="entry name" value="GlcNAc_PI_deacetylase-related"/>
</dbReference>
<reference evidence="1 2" key="1">
    <citation type="journal article" date="2012" name="J. Bacteriol.">
        <title>Draft genome sequence of Methanobacterium formicicum DSM 3637, an archaebacterium isolated from the methane producer amoeba Pelomyxa palustris.</title>
        <authorList>
            <person name="Gutierrez G."/>
        </authorList>
    </citation>
    <scope>NUCLEOTIDE SEQUENCE [LARGE SCALE GENOMIC DNA]</scope>
    <source>
        <strain evidence="2">DSM 3637 / PP1</strain>
    </source>
</reference>
<name>K2QEP8_METFP</name>
<comment type="caution">
    <text evidence="1">The sequence shown here is derived from an EMBL/GenBank/DDBJ whole genome shotgun (WGS) entry which is preliminary data.</text>
</comment>
<dbReference type="RefSeq" id="WP_004029957.1">
    <property type="nucleotide sequence ID" value="NZ_AMPO01000002.1"/>
</dbReference>
<keyword evidence="2" id="KW-1185">Reference proteome</keyword>
<protein>
    <submittedName>
        <fullName evidence="1">LmbE family protein</fullName>
    </submittedName>
</protein>
<dbReference type="Pfam" id="PF02585">
    <property type="entry name" value="PIG-L"/>
    <property type="match status" value="1"/>
</dbReference>
<evidence type="ECO:0000313" key="2">
    <source>
        <dbReference type="Proteomes" id="UP000007360"/>
    </source>
</evidence>
<dbReference type="OrthoDB" id="70547at2157"/>
<dbReference type="PANTHER" id="PTHR12993:SF11">
    <property type="entry name" value="N-ACETYLGLUCOSAMINYL-PHOSPHATIDYLINOSITOL DE-N-ACETYLASE"/>
    <property type="match status" value="1"/>
</dbReference>
<evidence type="ECO:0000313" key="1">
    <source>
        <dbReference type="EMBL" id="EKF86566.1"/>
    </source>
</evidence>
<sequence>MKRTFHILFITIPLLLLITLFPVLSASDTSQTNGTQNGTNTSSSAEKVAFIIPHPDDETIGAGGTIGKLMANGTKIHFELMASGDGQGATLLNVTNYYKIDIPANSSSSYTKKLIREDSFKRVMTIYGCDDYNIQGYDDGTLTAAEVFTTMEDLYLNQGCTVFYTVTGDGNSDHMACYQGMLMMEMKYPNLEYREFPIYYYHASRPASLALTNNTTDEDVSQYTSKKLSAFQVYYNINTIHKIFYPYSDGLYSSSPERMYYIN</sequence>
<organism evidence="1 2">
    <name type="scientific">Methanobacterium formicicum (strain DSM 3637 / PP1)</name>
    <dbReference type="NCBI Taxonomy" id="1204725"/>
    <lineage>
        <taxon>Archaea</taxon>
        <taxon>Methanobacteriati</taxon>
        <taxon>Methanobacteriota</taxon>
        <taxon>Methanomada group</taxon>
        <taxon>Methanobacteria</taxon>
        <taxon>Methanobacteriales</taxon>
        <taxon>Methanobacteriaceae</taxon>
        <taxon>Methanobacterium</taxon>
    </lineage>
</organism>
<gene>
    <name evidence="1" type="ORF">A994_03748</name>
</gene>
<dbReference type="GO" id="GO:0016811">
    <property type="term" value="F:hydrolase activity, acting on carbon-nitrogen (but not peptide) bonds, in linear amides"/>
    <property type="evidence" value="ECO:0007669"/>
    <property type="project" value="TreeGrafter"/>
</dbReference>
<dbReference type="PANTHER" id="PTHR12993">
    <property type="entry name" value="N-ACETYLGLUCOSAMINYL-PHOSPHATIDYLINOSITOL DE-N-ACETYLASE-RELATED"/>
    <property type="match status" value="1"/>
</dbReference>
<accession>K2QEP8</accession>
<dbReference type="InterPro" id="IPR024078">
    <property type="entry name" value="LmbE-like_dom_sf"/>
</dbReference>
<dbReference type="Proteomes" id="UP000007360">
    <property type="component" value="Unassembled WGS sequence"/>
</dbReference>
<dbReference type="PATRIC" id="fig|1204725.3.peg.756"/>
<dbReference type="EMBL" id="AMPO01000002">
    <property type="protein sequence ID" value="EKF86566.1"/>
    <property type="molecule type" value="Genomic_DNA"/>
</dbReference>
<dbReference type="SUPFAM" id="SSF102588">
    <property type="entry name" value="LmbE-like"/>
    <property type="match status" value="1"/>
</dbReference>
<dbReference type="AlphaFoldDB" id="K2QEP8"/>
<proteinExistence type="predicted"/>